<organism evidence="5 6">
    <name type="scientific">Fusarium avenaceum</name>
    <dbReference type="NCBI Taxonomy" id="40199"/>
    <lineage>
        <taxon>Eukaryota</taxon>
        <taxon>Fungi</taxon>
        <taxon>Dikarya</taxon>
        <taxon>Ascomycota</taxon>
        <taxon>Pezizomycotina</taxon>
        <taxon>Sordariomycetes</taxon>
        <taxon>Hypocreomycetidae</taxon>
        <taxon>Hypocreales</taxon>
        <taxon>Nectriaceae</taxon>
        <taxon>Fusarium</taxon>
        <taxon>Fusarium tricinctum species complex</taxon>
    </lineage>
</organism>
<dbReference type="PANTHER" id="PTHR30502">
    <property type="entry name" value="2-KETO-3-DEOXY-L-RHAMNONATE ALDOLASE"/>
    <property type="match status" value="1"/>
</dbReference>
<reference evidence="5" key="1">
    <citation type="submission" date="2021-04" db="EMBL/GenBank/DDBJ databases">
        <title>Draft genome of Fusarium avenaceum strain F156N33, isolated from an atmospheric sample in Virginia.</title>
        <authorList>
            <person name="Yang S."/>
            <person name="Vinatzer B.A."/>
            <person name="Coleman J."/>
        </authorList>
    </citation>
    <scope>NUCLEOTIDE SEQUENCE</scope>
    <source>
        <strain evidence="5">F156N33</strain>
    </source>
</reference>
<dbReference type="AlphaFoldDB" id="A0A9P7GR46"/>
<dbReference type="InterPro" id="IPR015813">
    <property type="entry name" value="Pyrv/PenolPyrv_kinase-like_dom"/>
</dbReference>
<dbReference type="EMBL" id="JAGPUO010000031">
    <property type="protein sequence ID" value="KAG5655277.1"/>
    <property type="molecule type" value="Genomic_DNA"/>
</dbReference>
<keyword evidence="6" id="KW-1185">Reference proteome</keyword>
<feature type="domain" description="HpcH/HpaI aldolase/citrate lyase" evidence="4">
    <location>
        <begin position="160"/>
        <end position="271"/>
    </location>
</feature>
<keyword evidence="3" id="KW-0456">Lyase</keyword>
<dbReference type="GO" id="GO:0016832">
    <property type="term" value="F:aldehyde-lyase activity"/>
    <property type="evidence" value="ECO:0007669"/>
    <property type="project" value="TreeGrafter"/>
</dbReference>
<sequence>MADHPNQIIATVSNRYFLGPDISTMETFYSNSLETCVASNEVCKAFGIKISPNAQVVQIARNAGFNSLFIDLEHGWLSLAETSNLCNVGLLSGITPFVRVPHQCGNGFIQRVLDGGAMGIIFPHIHNAGKPALICILACRCKTDFTVCFEFNQANASGWKADARAAVAVTKYPPVGCRSMTGQMPIFSMQAKAVSDTMEFCNSSGSKVIAMVESRDAVNLVDKIAAVKGVDVVLVGSMDLTIDMGIGGQWDKPEYREALRQVSEACKAHGKVFGVAGVYDKPKLLDWIINTLGARFLLTQQDISLLLAGGKKTIHELANPR</sequence>
<dbReference type="GO" id="GO:0046872">
    <property type="term" value="F:metal ion binding"/>
    <property type="evidence" value="ECO:0007669"/>
    <property type="project" value="UniProtKB-KW"/>
</dbReference>
<evidence type="ECO:0000256" key="1">
    <source>
        <dbReference type="ARBA" id="ARBA00005568"/>
    </source>
</evidence>
<accession>A0A9P7GR46</accession>
<dbReference type="PANTHER" id="PTHR30502:SF0">
    <property type="entry name" value="PHOSPHOENOLPYRUVATE CARBOXYLASE FAMILY PROTEIN"/>
    <property type="match status" value="1"/>
</dbReference>
<evidence type="ECO:0000256" key="2">
    <source>
        <dbReference type="ARBA" id="ARBA00022723"/>
    </source>
</evidence>
<dbReference type="InterPro" id="IPR005000">
    <property type="entry name" value="Aldolase/citrate-lyase_domain"/>
</dbReference>
<keyword evidence="2" id="KW-0479">Metal-binding</keyword>
<gene>
    <name evidence="5" type="ORF">KAF25_010429</name>
</gene>
<evidence type="ECO:0000256" key="3">
    <source>
        <dbReference type="ARBA" id="ARBA00023239"/>
    </source>
</evidence>
<evidence type="ECO:0000313" key="6">
    <source>
        <dbReference type="Proteomes" id="UP000782241"/>
    </source>
</evidence>
<protein>
    <recommendedName>
        <fullName evidence="4">HpcH/HpaI aldolase/citrate lyase domain-containing protein</fullName>
    </recommendedName>
</protein>
<evidence type="ECO:0000259" key="4">
    <source>
        <dbReference type="Pfam" id="PF03328"/>
    </source>
</evidence>
<evidence type="ECO:0000313" key="5">
    <source>
        <dbReference type="EMBL" id="KAG5655277.1"/>
    </source>
</evidence>
<dbReference type="Pfam" id="PF03328">
    <property type="entry name" value="HpcH_HpaI"/>
    <property type="match status" value="1"/>
</dbReference>
<dbReference type="InterPro" id="IPR050251">
    <property type="entry name" value="HpcH-HpaI_aldolase"/>
</dbReference>
<comment type="similarity">
    <text evidence="1">Belongs to the HpcH/HpaI aldolase family.</text>
</comment>
<proteinExistence type="inferred from homology"/>
<name>A0A9P7GR46_9HYPO</name>
<dbReference type="Proteomes" id="UP000782241">
    <property type="component" value="Unassembled WGS sequence"/>
</dbReference>
<dbReference type="Gene3D" id="3.20.20.60">
    <property type="entry name" value="Phosphoenolpyruvate-binding domains"/>
    <property type="match status" value="1"/>
</dbReference>
<dbReference type="InterPro" id="IPR040442">
    <property type="entry name" value="Pyrv_kinase-like_dom_sf"/>
</dbReference>
<dbReference type="SUPFAM" id="SSF51621">
    <property type="entry name" value="Phosphoenolpyruvate/pyruvate domain"/>
    <property type="match status" value="2"/>
</dbReference>
<dbReference type="GO" id="GO:0005737">
    <property type="term" value="C:cytoplasm"/>
    <property type="evidence" value="ECO:0007669"/>
    <property type="project" value="TreeGrafter"/>
</dbReference>
<comment type="caution">
    <text evidence="5">The sequence shown here is derived from an EMBL/GenBank/DDBJ whole genome shotgun (WGS) entry which is preliminary data.</text>
</comment>